<accession>A0A7E4W3T4</accession>
<keyword evidence="2" id="KW-0732">Signal</keyword>
<feature type="compositionally biased region" description="Low complexity" evidence="1">
    <location>
        <begin position="83"/>
        <end position="92"/>
    </location>
</feature>
<dbReference type="AlphaFoldDB" id="A0A7E4W3T4"/>
<reference evidence="4" key="2">
    <citation type="submission" date="2020-10" db="UniProtKB">
        <authorList>
            <consortium name="WormBaseParasite"/>
        </authorList>
    </citation>
    <scope>IDENTIFICATION</scope>
</reference>
<dbReference type="WBParaSite" id="Pan_g6190.t2">
    <property type="protein sequence ID" value="Pan_g6190.t2"/>
    <property type="gene ID" value="Pan_g6190"/>
</dbReference>
<evidence type="ECO:0000313" key="4">
    <source>
        <dbReference type="WBParaSite" id="Pan_g6190.t2"/>
    </source>
</evidence>
<evidence type="ECO:0000256" key="2">
    <source>
        <dbReference type="SAM" id="SignalP"/>
    </source>
</evidence>
<feature type="compositionally biased region" description="Polar residues" evidence="1">
    <location>
        <begin position="93"/>
        <end position="102"/>
    </location>
</feature>
<evidence type="ECO:0000313" key="3">
    <source>
        <dbReference type="Proteomes" id="UP000492821"/>
    </source>
</evidence>
<organism evidence="3 4">
    <name type="scientific">Panagrellus redivivus</name>
    <name type="common">Microworm</name>
    <dbReference type="NCBI Taxonomy" id="6233"/>
    <lineage>
        <taxon>Eukaryota</taxon>
        <taxon>Metazoa</taxon>
        <taxon>Ecdysozoa</taxon>
        <taxon>Nematoda</taxon>
        <taxon>Chromadorea</taxon>
        <taxon>Rhabditida</taxon>
        <taxon>Tylenchina</taxon>
        <taxon>Panagrolaimomorpha</taxon>
        <taxon>Panagrolaimoidea</taxon>
        <taxon>Panagrolaimidae</taxon>
        <taxon>Panagrellus</taxon>
    </lineage>
</organism>
<sequence length="271" mass="30325">MLASRPLFCICFLFTGLFSSAFGSPGTSVSMPFGCVRLPRPPYFYCRLPPGFREQARPEVRFPTTTTTQAPIEVTTLAFEESTTFEPSESTTIMGQETSTPANVYEPESDEVETSTSESLTTPESEEITDVIEETTVPTTVRPTTLSVEAEIMQELRQPPPQRSNGPTIMEEYFIDTLTGGAHHTPPAQLAKALELKSAKQLQRLCRRFLPAARHRCRGEYTHPSYVSQCRGFFDDCGRFVPQADPVYESSRNFQRNVFYGSSFPFSVPIN</sequence>
<name>A0A7E4W3T4_PANRE</name>
<reference evidence="3" key="1">
    <citation type="journal article" date="2013" name="Genetics">
        <title>The draft genome and transcriptome of Panagrellus redivivus are shaped by the harsh demands of a free-living lifestyle.</title>
        <authorList>
            <person name="Srinivasan J."/>
            <person name="Dillman A.R."/>
            <person name="Macchietto M.G."/>
            <person name="Heikkinen L."/>
            <person name="Lakso M."/>
            <person name="Fracchia K.M."/>
            <person name="Antoshechkin I."/>
            <person name="Mortazavi A."/>
            <person name="Wong G."/>
            <person name="Sternberg P.W."/>
        </authorList>
    </citation>
    <scope>NUCLEOTIDE SEQUENCE [LARGE SCALE GENOMIC DNA]</scope>
    <source>
        <strain evidence="3">MT8872</strain>
    </source>
</reference>
<feature type="signal peptide" evidence="2">
    <location>
        <begin position="1"/>
        <end position="23"/>
    </location>
</feature>
<feature type="compositionally biased region" description="Low complexity" evidence="1">
    <location>
        <begin position="114"/>
        <end position="123"/>
    </location>
</feature>
<proteinExistence type="predicted"/>
<feature type="region of interest" description="Disordered" evidence="1">
    <location>
        <begin position="83"/>
        <end position="127"/>
    </location>
</feature>
<protein>
    <submittedName>
        <fullName evidence="4">Proteoglycan 4-like</fullName>
    </submittedName>
</protein>
<evidence type="ECO:0000256" key="1">
    <source>
        <dbReference type="SAM" id="MobiDB-lite"/>
    </source>
</evidence>
<feature type="chain" id="PRO_5028829015" evidence="2">
    <location>
        <begin position="24"/>
        <end position="271"/>
    </location>
</feature>
<keyword evidence="3" id="KW-1185">Reference proteome</keyword>
<dbReference type="Proteomes" id="UP000492821">
    <property type="component" value="Unassembled WGS sequence"/>
</dbReference>